<protein>
    <submittedName>
        <fullName evidence="1">Uncharacterized protein</fullName>
    </submittedName>
</protein>
<accession>A0ABQ6CIN5</accession>
<organism evidence="1 2">
    <name type="scientific">Labrys miyagiensis</name>
    <dbReference type="NCBI Taxonomy" id="346912"/>
    <lineage>
        <taxon>Bacteria</taxon>
        <taxon>Pseudomonadati</taxon>
        <taxon>Pseudomonadota</taxon>
        <taxon>Alphaproteobacteria</taxon>
        <taxon>Hyphomicrobiales</taxon>
        <taxon>Xanthobacteraceae</taxon>
        <taxon>Labrys</taxon>
    </lineage>
</organism>
<evidence type="ECO:0000313" key="1">
    <source>
        <dbReference type="EMBL" id="GLS18132.1"/>
    </source>
</evidence>
<dbReference type="EMBL" id="BSPC01000009">
    <property type="protein sequence ID" value="GLS18132.1"/>
    <property type="molecule type" value="Genomic_DNA"/>
</dbReference>
<dbReference type="PROSITE" id="PS51318">
    <property type="entry name" value="TAT"/>
    <property type="match status" value="1"/>
</dbReference>
<keyword evidence="2" id="KW-1185">Reference proteome</keyword>
<evidence type="ECO:0000313" key="2">
    <source>
        <dbReference type="Proteomes" id="UP001156882"/>
    </source>
</evidence>
<comment type="caution">
    <text evidence="1">The sequence shown here is derived from an EMBL/GenBank/DDBJ whole genome shotgun (WGS) entry which is preliminary data.</text>
</comment>
<dbReference type="InterPro" id="IPR006311">
    <property type="entry name" value="TAT_signal"/>
</dbReference>
<reference evidence="2" key="1">
    <citation type="journal article" date="2019" name="Int. J. Syst. Evol. Microbiol.">
        <title>The Global Catalogue of Microorganisms (GCM) 10K type strain sequencing project: providing services to taxonomists for standard genome sequencing and annotation.</title>
        <authorList>
            <consortium name="The Broad Institute Genomics Platform"/>
            <consortium name="The Broad Institute Genome Sequencing Center for Infectious Disease"/>
            <person name="Wu L."/>
            <person name="Ma J."/>
        </authorList>
    </citation>
    <scope>NUCLEOTIDE SEQUENCE [LARGE SCALE GENOMIC DNA]</scope>
    <source>
        <strain evidence="2">NBRC 101365</strain>
    </source>
</reference>
<dbReference type="Proteomes" id="UP001156882">
    <property type="component" value="Unassembled WGS sequence"/>
</dbReference>
<gene>
    <name evidence="1" type="ORF">GCM10007874_11480</name>
</gene>
<name>A0ABQ6CIN5_9HYPH</name>
<dbReference type="RefSeq" id="WP_284310953.1">
    <property type="nucleotide sequence ID" value="NZ_BSPC01000009.1"/>
</dbReference>
<sequence>MSKHIISAAAIGLPEASRRTALAGAAALLVTACLPRSAKAETPTQPEPIIALIERYRAGLRFFEDHASALGDPEFTALADATYRPPLEELRAWMSPIQTRAGALAALQFCSEDMVENDEIEVIGPLVNAALVYFKGETA</sequence>
<proteinExistence type="predicted"/>
<dbReference type="PROSITE" id="PS51257">
    <property type="entry name" value="PROKAR_LIPOPROTEIN"/>
    <property type="match status" value="1"/>
</dbReference>